<sequence length="120" mass="13670">MLLPPIFNQVKSKTLLPREIDGARLLILGGGIGAPDLLSLKGFQWSSIATHSKLEANSGCVTLWLKRTSLMHTKISSFWLFNKCIEFVMPICCICRDYQERAHGAQRILHERFLPLYQQL</sequence>
<keyword evidence="2" id="KW-1185">Reference proteome</keyword>
<evidence type="ECO:0000313" key="1">
    <source>
        <dbReference type="EMBL" id="KAK7328485.1"/>
    </source>
</evidence>
<comment type="caution">
    <text evidence="1">The sequence shown here is derived from an EMBL/GenBank/DDBJ whole genome shotgun (WGS) entry which is preliminary data.</text>
</comment>
<proteinExistence type="predicted"/>
<dbReference type="EMBL" id="JAYMYQ010000005">
    <property type="protein sequence ID" value="KAK7328485.1"/>
    <property type="molecule type" value="Genomic_DNA"/>
</dbReference>
<organism evidence="1 2">
    <name type="scientific">Canavalia gladiata</name>
    <name type="common">Sword bean</name>
    <name type="synonym">Dolichos gladiatus</name>
    <dbReference type="NCBI Taxonomy" id="3824"/>
    <lineage>
        <taxon>Eukaryota</taxon>
        <taxon>Viridiplantae</taxon>
        <taxon>Streptophyta</taxon>
        <taxon>Embryophyta</taxon>
        <taxon>Tracheophyta</taxon>
        <taxon>Spermatophyta</taxon>
        <taxon>Magnoliopsida</taxon>
        <taxon>eudicotyledons</taxon>
        <taxon>Gunneridae</taxon>
        <taxon>Pentapetalae</taxon>
        <taxon>rosids</taxon>
        <taxon>fabids</taxon>
        <taxon>Fabales</taxon>
        <taxon>Fabaceae</taxon>
        <taxon>Papilionoideae</taxon>
        <taxon>50 kb inversion clade</taxon>
        <taxon>NPAAA clade</taxon>
        <taxon>indigoferoid/millettioid clade</taxon>
        <taxon>Phaseoleae</taxon>
        <taxon>Canavalia</taxon>
    </lineage>
</organism>
<name>A0AAN9L2V6_CANGL</name>
<gene>
    <name evidence="1" type="ORF">VNO77_22594</name>
</gene>
<reference evidence="1 2" key="1">
    <citation type="submission" date="2024-01" db="EMBL/GenBank/DDBJ databases">
        <title>The genomes of 5 underutilized Papilionoideae crops provide insights into root nodulation and disease resistanc.</title>
        <authorList>
            <person name="Jiang F."/>
        </authorList>
    </citation>
    <scope>NUCLEOTIDE SEQUENCE [LARGE SCALE GENOMIC DNA]</scope>
    <source>
        <strain evidence="1">LVBAO_FW01</strain>
        <tissue evidence="1">Leaves</tissue>
    </source>
</reference>
<evidence type="ECO:0000313" key="2">
    <source>
        <dbReference type="Proteomes" id="UP001367508"/>
    </source>
</evidence>
<protein>
    <submittedName>
        <fullName evidence="1">Uncharacterized protein</fullName>
    </submittedName>
</protein>
<dbReference type="AlphaFoldDB" id="A0AAN9L2V6"/>
<accession>A0AAN9L2V6</accession>
<dbReference type="Proteomes" id="UP001367508">
    <property type="component" value="Unassembled WGS sequence"/>
</dbReference>